<evidence type="ECO:0000313" key="3">
    <source>
        <dbReference type="Proteomes" id="UP001558652"/>
    </source>
</evidence>
<keyword evidence="3" id="KW-1185">Reference proteome</keyword>
<reference evidence="2 3" key="1">
    <citation type="submission" date="2024-07" db="EMBL/GenBank/DDBJ databases">
        <title>Chromosome-level genome assembly of the water stick insect Ranatra chinensis (Heteroptera: Nepidae).</title>
        <authorList>
            <person name="Liu X."/>
        </authorList>
    </citation>
    <scope>NUCLEOTIDE SEQUENCE [LARGE SCALE GENOMIC DNA]</scope>
    <source>
        <strain evidence="2">Cailab_2021Rc</strain>
        <tissue evidence="2">Muscle</tissue>
    </source>
</reference>
<organism evidence="2 3">
    <name type="scientific">Ranatra chinensis</name>
    <dbReference type="NCBI Taxonomy" id="642074"/>
    <lineage>
        <taxon>Eukaryota</taxon>
        <taxon>Metazoa</taxon>
        <taxon>Ecdysozoa</taxon>
        <taxon>Arthropoda</taxon>
        <taxon>Hexapoda</taxon>
        <taxon>Insecta</taxon>
        <taxon>Pterygota</taxon>
        <taxon>Neoptera</taxon>
        <taxon>Paraneoptera</taxon>
        <taxon>Hemiptera</taxon>
        <taxon>Heteroptera</taxon>
        <taxon>Panheteroptera</taxon>
        <taxon>Nepomorpha</taxon>
        <taxon>Nepidae</taxon>
        <taxon>Ranatrinae</taxon>
        <taxon>Ranatra</taxon>
    </lineage>
</organism>
<dbReference type="Gene3D" id="1.10.8.20">
    <property type="entry name" value="N-terminal domain of phosphatidylinositol transfer protein sec14p"/>
    <property type="match status" value="1"/>
</dbReference>
<proteinExistence type="predicted"/>
<dbReference type="InterPro" id="IPR001251">
    <property type="entry name" value="CRAL-TRIO_dom"/>
</dbReference>
<sequence>CSTTDDFLLRFIRASKYDVKECHKLVQEYFRAKLEDPDSYGLKLPVEFLSTYSRLDLGYVIDNYDVFGRRIAVVKLGDLDPYKEVWSDIVGAILCSCEALSLERDVQDNGITAVLDCTNFSLKLMKWATPKKFRVIFRFLNVCMPMRFEAYHVVNAPLIFNTFYAAVRPFLNAEFLKKVFTFK</sequence>
<accession>A0ABD0YQB4</accession>
<dbReference type="SMART" id="SM01100">
    <property type="entry name" value="CRAL_TRIO_N"/>
    <property type="match status" value="1"/>
</dbReference>
<name>A0ABD0YQB4_9HEMI</name>
<dbReference type="Gene3D" id="3.40.525.10">
    <property type="entry name" value="CRAL-TRIO lipid binding domain"/>
    <property type="match status" value="1"/>
</dbReference>
<dbReference type="PANTHER" id="PTHR10174:SF226">
    <property type="entry name" value="CLAVESIN-1-LIKE PROTEIN"/>
    <property type="match status" value="1"/>
</dbReference>
<dbReference type="SUPFAM" id="SSF52087">
    <property type="entry name" value="CRAL/TRIO domain"/>
    <property type="match status" value="1"/>
</dbReference>
<feature type="domain" description="CRAL-TRIO" evidence="1">
    <location>
        <begin position="45"/>
        <end position="183"/>
    </location>
</feature>
<protein>
    <recommendedName>
        <fullName evidence="1">CRAL-TRIO domain-containing protein</fullName>
    </recommendedName>
</protein>
<dbReference type="Proteomes" id="UP001558652">
    <property type="component" value="Unassembled WGS sequence"/>
</dbReference>
<dbReference type="PANTHER" id="PTHR10174">
    <property type="entry name" value="ALPHA-TOCOPHEROL TRANSFER PROTEIN-RELATED"/>
    <property type="match status" value="1"/>
</dbReference>
<feature type="non-terminal residue" evidence="2">
    <location>
        <position position="1"/>
    </location>
</feature>
<dbReference type="PRINTS" id="PR00180">
    <property type="entry name" value="CRETINALDHBP"/>
</dbReference>
<dbReference type="Pfam" id="PF00650">
    <property type="entry name" value="CRAL_TRIO"/>
    <property type="match status" value="1"/>
</dbReference>
<dbReference type="InterPro" id="IPR036865">
    <property type="entry name" value="CRAL-TRIO_dom_sf"/>
</dbReference>
<comment type="caution">
    <text evidence="2">The sequence shown here is derived from an EMBL/GenBank/DDBJ whole genome shotgun (WGS) entry which is preliminary data.</text>
</comment>
<dbReference type="InterPro" id="IPR011074">
    <property type="entry name" value="CRAL/TRIO_N_dom"/>
</dbReference>
<evidence type="ECO:0000313" key="2">
    <source>
        <dbReference type="EMBL" id="KAL1124687.1"/>
    </source>
</evidence>
<dbReference type="AlphaFoldDB" id="A0ABD0YQB4"/>
<gene>
    <name evidence="2" type="ORF">AAG570_001311</name>
</gene>
<dbReference type="PROSITE" id="PS50191">
    <property type="entry name" value="CRAL_TRIO"/>
    <property type="match status" value="1"/>
</dbReference>
<dbReference type="SUPFAM" id="SSF46938">
    <property type="entry name" value="CRAL/TRIO N-terminal domain"/>
    <property type="match status" value="1"/>
</dbReference>
<evidence type="ECO:0000259" key="1">
    <source>
        <dbReference type="PROSITE" id="PS50191"/>
    </source>
</evidence>
<dbReference type="EMBL" id="JBFDAA010000010">
    <property type="protein sequence ID" value="KAL1124687.1"/>
    <property type="molecule type" value="Genomic_DNA"/>
</dbReference>
<dbReference type="InterPro" id="IPR036273">
    <property type="entry name" value="CRAL/TRIO_N_dom_sf"/>
</dbReference>
<dbReference type="CDD" id="cd00170">
    <property type="entry name" value="SEC14"/>
    <property type="match status" value="1"/>
</dbReference>